<evidence type="ECO:0000256" key="5">
    <source>
        <dbReference type="ARBA" id="ARBA00023136"/>
    </source>
</evidence>
<dbReference type="GO" id="GO:0005886">
    <property type="term" value="C:plasma membrane"/>
    <property type="evidence" value="ECO:0007669"/>
    <property type="project" value="UniProtKB-SubCell"/>
</dbReference>
<dbReference type="InterPro" id="IPR026015">
    <property type="entry name" value="ATP_synth_OSCP/delta_N_sf"/>
</dbReference>
<accession>A0A1S6QKY7</accession>
<keyword evidence="2 8" id="KW-0813">Transport</keyword>
<protein>
    <recommendedName>
        <fullName evidence="8">ATP synthase subunit delta</fullName>
    </recommendedName>
    <alternativeName>
        <fullName evidence="8">ATP synthase F(1) sector subunit delta</fullName>
    </alternativeName>
    <alternativeName>
        <fullName evidence="8">F-type ATPase subunit delta</fullName>
        <shortName evidence="8">F-ATPase subunit delta</shortName>
    </alternativeName>
</protein>
<evidence type="ECO:0000256" key="6">
    <source>
        <dbReference type="ARBA" id="ARBA00023196"/>
    </source>
</evidence>
<dbReference type="GO" id="GO:0046933">
    <property type="term" value="F:proton-transporting ATP synthase activity, rotational mechanism"/>
    <property type="evidence" value="ECO:0007669"/>
    <property type="project" value="UniProtKB-UniRule"/>
</dbReference>
<dbReference type="eggNOG" id="COG0712">
    <property type="taxonomic scope" value="Bacteria"/>
</dbReference>
<dbReference type="GO" id="GO:0045259">
    <property type="term" value="C:proton-transporting ATP synthase complex"/>
    <property type="evidence" value="ECO:0007669"/>
    <property type="project" value="UniProtKB-KW"/>
</dbReference>
<keyword evidence="5 8" id="KW-0472">Membrane</keyword>
<comment type="function">
    <text evidence="8">F(1)F(0) ATP synthase produces ATP from ADP in the presence of a proton or sodium gradient. F-type ATPases consist of two structural domains, F(1) containing the extramembraneous catalytic core and F(0) containing the membrane proton channel, linked together by a central stalk and a peripheral stalk. During catalysis, ATP synthesis in the catalytic domain of F(1) is coupled via a rotary mechanism of the central stalk subunits to proton translocation.</text>
</comment>
<evidence type="ECO:0000256" key="1">
    <source>
        <dbReference type="ARBA" id="ARBA00004370"/>
    </source>
</evidence>
<organism evidence="9 10">
    <name type="scientific">Lentilactobacillus curieae</name>
    <dbReference type="NCBI Taxonomy" id="1138822"/>
    <lineage>
        <taxon>Bacteria</taxon>
        <taxon>Bacillati</taxon>
        <taxon>Bacillota</taxon>
        <taxon>Bacilli</taxon>
        <taxon>Lactobacillales</taxon>
        <taxon>Lactobacillaceae</taxon>
        <taxon>Lentilactobacillus</taxon>
    </lineage>
</organism>
<dbReference type="NCBIfam" id="TIGR01145">
    <property type="entry name" value="ATP_synt_delta"/>
    <property type="match status" value="1"/>
</dbReference>
<evidence type="ECO:0000256" key="4">
    <source>
        <dbReference type="ARBA" id="ARBA00023065"/>
    </source>
</evidence>
<evidence type="ECO:0000256" key="7">
    <source>
        <dbReference type="ARBA" id="ARBA00023310"/>
    </source>
</evidence>
<comment type="function">
    <text evidence="8">This protein is part of the stalk that links CF(0) to CF(1). It either transmits conformational changes from CF(0) to CF(1) or is implicated in proton conduction.</text>
</comment>
<keyword evidence="10" id="KW-1185">Reference proteome</keyword>
<sequence length="179" mass="20118">MTDNITSAKKYAKAMLEVLKEQGKLDEEYSELVSVRQIFKENPSLASILESSQTNADQKQSLLKPILENGSDFLINLFNLIEEYQRYDEVTTIVDEFEKLYNKENSIVHADVTSATELDSDQQSKIADAFAKRVGAKKVVLDTKVDDSIIGGIVLRSEDMLIDGSVKARIEKVKELLLN</sequence>
<comment type="subcellular location">
    <subcellularLocation>
        <location evidence="8">Cell membrane</location>
        <topology evidence="8">Peripheral membrane protein</topology>
    </subcellularLocation>
    <subcellularLocation>
        <location evidence="1">Membrane</location>
    </subcellularLocation>
</comment>
<proteinExistence type="inferred from homology"/>
<evidence type="ECO:0000256" key="2">
    <source>
        <dbReference type="ARBA" id="ARBA00022448"/>
    </source>
</evidence>
<dbReference type="InterPro" id="IPR020781">
    <property type="entry name" value="ATPase_OSCP/d_CS"/>
</dbReference>
<keyword evidence="7 8" id="KW-0066">ATP synthesis</keyword>
<comment type="similarity">
    <text evidence="8">Belongs to the ATPase delta chain family.</text>
</comment>
<dbReference type="OrthoDB" id="9786633at2"/>
<keyword evidence="8" id="KW-1003">Cell membrane</keyword>
<dbReference type="Gene3D" id="1.10.520.20">
    <property type="entry name" value="N-terminal domain of the delta subunit of the F1F0-ATP synthase"/>
    <property type="match status" value="1"/>
</dbReference>
<evidence type="ECO:0000313" key="10">
    <source>
        <dbReference type="Proteomes" id="UP000030361"/>
    </source>
</evidence>
<gene>
    <name evidence="8" type="primary">atpH</name>
    <name evidence="9" type="ORF">PL11_010115</name>
</gene>
<evidence type="ECO:0000256" key="8">
    <source>
        <dbReference type="HAMAP-Rule" id="MF_01416"/>
    </source>
</evidence>
<dbReference type="EMBL" id="CP018906">
    <property type="protein sequence ID" value="AQW22261.1"/>
    <property type="molecule type" value="Genomic_DNA"/>
</dbReference>
<dbReference type="RefSeq" id="WP_035166885.1">
    <property type="nucleotide sequence ID" value="NZ_CP018906.1"/>
</dbReference>
<dbReference type="HAMAP" id="MF_01416">
    <property type="entry name" value="ATP_synth_delta_bact"/>
    <property type="match status" value="1"/>
</dbReference>
<name>A0A1S6QKY7_9LACO</name>
<dbReference type="PRINTS" id="PR00125">
    <property type="entry name" value="ATPASEDELTA"/>
</dbReference>
<dbReference type="PANTHER" id="PTHR11910">
    <property type="entry name" value="ATP SYNTHASE DELTA CHAIN"/>
    <property type="match status" value="1"/>
</dbReference>
<reference evidence="9 10" key="1">
    <citation type="journal article" date="2015" name="Genome Announc.">
        <title>Genome Sequence of Lactobacillus curieae CCTCC M 2011381T, a Novel Producer of Gamma-aminobutyric Acid.</title>
        <authorList>
            <person name="Wang Y."/>
            <person name="Wang Y."/>
            <person name="Lang C."/>
            <person name="Wei D."/>
            <person name="Xu P."/>
            <person name="Xie J."/>
        </authorList>
    </citation>
    <scope>NUCLEOTIDE SEQUENCE [LARGE SCALE GENOMIC DNA]</scope>
    <source>
        <strain evidence="9 10">CCTCC M 2011381</strain>
    </source>
</reference>
<evidence type="ECO:0000313" key="9">
    <source>
        <dbReference type="EMBL" id="AQW22261.1"/>
    </source>
</evidence>
<keyword evidence="6 8" id="KW-0139">CF(1)</keyword>
<keyword evidence="3 8" id="KW-0375">Hydrogen ion transport</keyword>
<dbReference type="KEGG" id="lcu:PL11_010115"/>
<dbReference type="SUPFAM" id="SSF47928">
    <property type="entry name" value="N-terminal domain of the delta subunit of the F1F0-ATP synthase"/>
    <property type="match status" value="1"/>
</dbReference>
<dbReference type="AlphaFoldDB" id="A0A1S6QKY7"/>
<dbReference type="PROSITE" id="PS00389">
    <property type="entry name" value="ATPASE_DELTA"/>
    <property type="match status" value="1"/>
</dbReference>
<dbReference type="Proteomes" id="UP000030361">
    <property type="component" value="Chromosome"/>
</dbReference>
<evidence type="ECO:0000256" key="3">
    <source>
        <dbReference type="ARBA" id="ARBA00022781"/>
    </source>
</evidence>
<dbReference type="Pfam" id="PF00213">
    <property type="entry name" value="OSCP"/>
    <property type="match status" value="1"/>
</dbReference>
<dbReference type="InterPro" id="IPR000711">
    <property type="entry name" value="ATPase_OSCP/dsu"/>
</dbReference>
<keyword evidence="4 8" id="KW-0406">Ion transport</keyword>